<organism evidence="8 9">
    <name type="scientific">Candidatus Scybalomonas excrementavium</name>
    <dbReference type="NCBI Taxonomy" id="2840943"/>
    <lineage>
        <taxon>Bacteria</taxon>
        <taxon>Bacillati</taxon>
        <taxon>Bacillota</taxon>
        <taxon>Clostridia</taxon>
        <taxon>Lachnospirales</taxon>
        <taxon>Lachnospiraceae</taxon>
        <taxon>Lachnospiraceae incertae sedis</taxon>
        <taxon>Candidatus Scybalomonas</taxon>
    </lineage>
</organism>
<feature type="chain" id="PRO_5039578683" evidence="6">
    <location>
        <begin position="22"/>
        <end position="353"/>
    </location>
</feature>
<dbReference type="AlphaFoldDB" id="A0A9D9HZU2"/>
<comment type="caution">
    <text evidence="8">The sequence shown here is derived from an EMBL/GenBank/DDBJ whole genome shotgun (WGS) entry which is preliminary data.</text>
</comment>
<reference evidence="8" key="1">
    <citation type="submission" date="2020-10" db="EMBL/GenBank/DDBJ databases">
        <authorList>
            <person name="Gilroy R."/>
        </authorList>
    </citation>
    <scope>NUCLEOTIDE SEQUENCE</scope>
    <source>
        <strain evidence="8">E3-2379</strain>
    </source>
</reference>
<feature type="region of interest" description="Disordered" evidence="5">
    <location>
        <begin position="24"/>
        <end position="47"/>
    </location>
</feature>
<sequence length="353" mass="38315">MRTRKWLKVFLGMTMSMMLMAGCGNSASNPSEDATNDTSEAVTAEAEDTTQYPITIQHAYGETIIESKPERIATVGWGNQDTSLALGVVPVGVSAANYGKVTENKLHLWTSDAFTALGEENPVVFDDLDGFDYEGISDTNPDVILAAYSGMTQEEYDMLSEIAPVVPYTDQPWQTTWRDQTILNATGMGMKEEGEAKVAEVEELIAQKTAQYPELAGTNTAFAWISPDDFSTFYIYLPADPRAGFLEDLGLSVPESVQKMANSATDFSVTVSRENADQLSDIDMMIVYGDESLLTALQKDKLMSQIPAIKNGAVILLDSTSALAAATTPSILSIPDQIDDYLALLVEAHGKIK</sequence>
<dbReference type="PANTHER" id="PTHR30532:SF24">
    <property type="entry name" value="FERRIC ENTEROBACTIN-BINDING PERIPLASMIC PROTEIN FEPB"/>
    <property type="match status" value="1"/>
</dbReference>
<evidence type="ECO:0000256" key="5">
    <source>
        <dbReference type="SAM" id="MobiDB-lite"/>
    </source>
</evidence>
<dbReference type="Pfam" id="PF01497">
    <property type="entry name" value="Peripla_BP_2"/>
    <property type="match status" value="1"/>
</dbReference>
<reference evidence="8" key="2">
    <citation type="journal article" date="2021" name="PeerJ">
        <title>Extensive microbial diversity within the chicken gut microbiome revealed by metagenomics and culture.</title>
        <authorList>
            <person name="Gilroy R."/>
            <person name="Ravi A."/>
            <person name="Getino M."/>
            <person name="Pursley I."/>
            <person name="Horton D.L."/>
            <person name="Alikhan N.F."/>
            <person name="Baker D."/>
            <person name="Gharbi K."/>
            <person name="Hall N."/>
            <person name="Watson M."/>
            <person name="Adriaenssens E.M."/>
            <person name="Foster-Nyarko E."/>
            <person name="Jarju S."/>
            <person name="Secka A."/>
            <person name="Antonio M."/>
            <person name="Oren A."/>
            <person name="Chaudhuri R.R."/>
            <person name="La Ragione R."/>
            <person name="Hildebrand F."/>
            <person name="Pallen M.J."/>
        </authorList>
    </citation>
    <scope>NUCLEOTIDE SEQUENCE</scope>
    <source>
        <strain evidence="8">E3-2379</strain>
    </source>
</reference>
<keyword evidence="3" id="KW-0813">Transport</keyword>
<evidence type="ECO:0000313" key="8">
    <source>
        <dbReference type="EMBL" id="MBO8463192.1"/>
    </source>
</evidence>
<evidence type="ECO:0000313" key="9">
    <source>
        <dbReference type="Proteomes" id="UP000823618"/>
    </source>
</evidence>
<proteinExistence type="inferred from homology"/>
<evidence type="ECO:0000259" key="7">
    <source>
        <dbReference type="PROSITE" id="PS50983"/>
    </source>
</evidence>
<gene>
    <name evidence="8" type="ORF">IAC13_04590</name>
</gene>
<dbReference type="PROSITE" id="PS50983">
    <property type="entry name" value="FE_B12_PBP"/>
    <property type="match status" value="1"/>
</dbReference>
<dbReference type="CDD" id="cd01146">
    <property type="entry name" value="FhuD"/>
    <property type="match status" value="1"/>
</dbReference>
<evidence type="ECO:0000256" key="2">
    <source>
        <dbReference type="ARBA" id="ARBA00008814"/>
    </source>
</evidence>
<dbReference type="PANTHER" id="PTHR30532">
    <property type="entry name" value="IRON III DICITRATE-BINDING PERIPLASMIC PROTEIN"/>
    <property type="match status" value="1"/>
</dbReference>
<name>A0A9D9HZU2_9FIRM</name>
<dbReference type="InterPro" id="IPR002491">
    <property type="entry name" value="ABC_transptr_periplasmic_BD"/>
</dbReference>
<evidence type="ECO:0000256" key="6">
    <source>
        <dbReference type="SAM" id="SignalP"/>
    </source>
</evidence>
<evidence type="ECO:0000256" key="1">
    <source>
        <dbReference type="ARBA" id="ARBA00004196"/>
    </source>
</evidence>
<keyword evidence="4 6" id="KW-0732">Signal</keyword>
<feature type="signal peptide" evidence="6">
    <location>
        <begin position="1"/>
        <end position="21"/>
    </location>
</feature>
<feature type="compositionally biased region" description="Polar residues" evidence="5">
    <location>
        <begin position="25"/>
        <end position="41"/>
    </location>
</feature>
<comment type="subcellular location">
    <subcellularLocation>
        <location evidence="1">Cell envelope</location>
    </subcellularLocation>
</comment>
<dbReference type="PROSITE" id="PS51257">
    <property type="entry name" value="PROKAR_LIPOPROTEIN"/>
    <property type="match status" value="1"/>
</dbReference>
<feature type="domain" description="Fe/B12 periplasmic-binding" evidence="7">
    <location>
        <begin position="71"/>
        <end position="349"/>
    </location>
</feature>
<accession>A0A9D9HZU2</accession>
<comment type="similarity">
    <text evidence="2">Belongs to the bacterial solute-binding protein 8 family.</text>
</comment>
<evidence type="ECO:0000256" key="3">
    <source>
        <dbReference type="ARBA" id="ARBA00022448"/>
    </source>
</evidence>
<dbReference type="GO" id="GO:0030288">
    <property type="term" value="C:outer membrane-bounded periplasmic space"/>
    <property type="evidence" value="ECO:0007669"/>
    <property type="project" value="TreeGrafter"/>
</dbReference>
<dbReference type="Proteomes" id="UP000823618">
    <property type="component" value="Unassembled WGS sequence"/>
</dbReference>
<dbReference type="EMBL" id="JADIML010000129">
    <property type="protein sequence ID" value="MBO8463192.1"/>
    <property type="molecule type" value="Genomic_DNA"/>
</dbReference>
<dbReference type="SUPFAM" id="SSF53807">
    <property type="entry name" value="Helical backbone' metal receptor"/>
    <property type="match status" value="1"/>
</dbReference>
<evidence type="ECO:0000256" key="4">
    <source>
        <dbReference type="ARBA" id="ARBA00022729"/>
    </source>
</evidence>
<dbReference type="Gene3D" id="3.40.50.1980">
    <property type="entry name" value="Nitrogenase molybdenum iron protein domain"/>
    <property type="match status" value="2"/>
</dbReference>
<protein>
    <submittedName>
        <fullName evidence="8">Iron-siderophore ABC transporter substrate-binding protein</fullName>
    </submittedName>
</protein>
<dbReference type="GO" id="GO:1901678">
    <property type="term" value="P:iron coordination entity transport"/>
    <property type="evidence" value="ECO:0007669"/>
    <property type="project" value="UniProtKB-ARBA"/>
</dbReference>
<dbReference type="InterPro" id="IPR051313">
    <property type="entry name" value="Bact_iron-sidero_bind"/>
</dbReference>